<accession>A0A4R5C7M9</accession>
<proteinExistence type="predicted"/>
<comment type="cofactor">
    <cofactor evidence="1">
        <name>pantetheine 4'-phosphate</name>
        <dbReference type="ChEBI" id="CHEBI:47942"/>
    </cofactor>
</comment>
<dbReference type="Gene3D" id="3.40.50.1820">
    <property type="entry name" value="alpha/beta hydrolase"/>
    <property type="match status" value="1"/>
</dbReference>
<evidence type="ECO:0000313" key="5">
    <source>
        <dbReference type="EMBL" id="TDD94739.1"/>
    </source>
</evidence>
<evidence type="ECO:0000256" key="1">
    <source>
        <dbReference type="ARBA" id="ARBA00001957"/>
    </source>
</evidence>
<dbReference type="GO" id="GO:0005829">
    <property type="term" value="C:cytosol"/>
    <property type="evidence" value="ECO:0007669"/>
    <property type="project" value="TreeGrafter"/>
</dbReference>
<reference evidence="5 6" key="1">
    <citation type="submission" date="2019-03" db="EMBL/GenBank/DDBJ databases">
        <title>Flavobacterium AR-3-4 sp. nov. isolated from arctic soil.</title>
        <authorList>
            <person name="Chaudhary D.K."/>
        </authorList>
    </citation>
    <scope>NUCLEOTIDE SEQUENCE [LARGE SCALE GENOMIC DNA]</scope>
    <source>
        <strain evidence="5 6">AR-3-4</strain>
    </source>
</reference>
<dbReference type="InterPro" id="IPR009081">
    <property type="entry name" value="PP-bd_ACP"/>
</dbReference>
<dbReference type="FunFam" id="1.10.1200.10:FF:000005">
    <property type="entry name" value="Nonribosomal peptide synthetase 1"/>
    <property type="match status" value="1"/>
</dbReference>
<dbReference type="AlphaFoldDB" id="A0A4R5C7M9"/>
<dbReference type="GO" id="GO:0044550">
    <property type="term" value="P:secondary metabolite biosynthetic process"/>
    <property type="evidence" value="ECO:0007669"/>
    <property type="project" value="TreeGrafter"/>
</dbReference>
<dbReference type="Proteomes" id="UP000295479">
    <property type="component" value="Unassembled WGS sequence"/>
</dbReference>
<dbReference type="PANTHER" id="PTHR45527">
    <property type="entry name" value="NONRIBOSOMAL PEPTIDE SYNTHETASE"/>
    <property type="match status" value="1"/>
</dbReference>
<dbReference type="SUPFAM" id="SSF47336">
    <property type="entry name" value="ACP-like"/>
    <property type="match status" value="1"/>
</dbReference>
<dbReference type="GO" id="GO:0031177">
    <property type="term" value="F:phosphopantetheine binding"/>
    <property type="evidence" value="ECO:0007669"/>
    <property type="project" value="TreeGrafter"/>
</dbReference>
<protein>
    <submittedName>
        <fullName evidence="5">Non-ribosomal peptide synthetase</fullName>
    </submittedName>
</protein>
<feature type="non-terminal residue" evidence="5">
    <location>
        <position position="1"/>
    </location>
</feature>
<keyword evidence="2" id="KW-0596">Phosphopantetheine</keyword>
<gene>
    <name evidence="5" type="ORF">E0F76_16045</name>
</gene>
<keyword evidence="3" id="KW-0597">Phosphoprotein</keyword>
<evidence type="ECO:0000256" key="2">
    <source>
        <dbReference type="ARBA" id="ARBA00022450"/>
    </source>
</evidence>
<evidence type="ECO:0000256" key="3">
    <source>
        <dbReference type="ARBA" id="ARBA00022553"/>
    </source>
</evidence>
<dbReference type="GO" id="GO:0043041">
    <property type="term" value="P:amino acid activation for nonribosomal peptide biosynthetic process"/>
    <property type="evidence" value="ECO:0007669"/>
    <property type="project" value="TreeGrafter"/>
</dbReference>
<dbReference type="RefSeq" id="WP_220398938.1">
    <property type="nucleotide sequence ID" value="NZ_SMFK01000014.1"/>
</dbReference>
<feature type="domain" description="Carrier" evidence="4">
    <location>
        <begin position="22"/>
        <end position="97"/>
    </location>
</feature>
<keyword evidence="6" id="KW-1185">Reference proteome</keyword>
<dbReference type="Pfam" id="PF00550">
    <property type="entry name" value="PP-binding"/>
    <property type="match status" value="1"/>
</dbReference>
<dbReference type="Gene3D" id="1.10.1200.10">
    <property type="entry name" value="ACP-like"/>
    <property type="match status" value="1"/>
</dbReference>
<organism evidence="5 6">
    <name type="scientific">Flavobacterium cellulosilyticum</name>
    <dbReference type="NCBI Taxonomy" id="2541731"/>
    <lineage>
        <taxon>Bacteria</taxon>
        <taxon>Pseudomonadati</taxon>
        <taxon>Bacteroidota</taxon>
        <taxon>Flavobacteriia</taxon>
        <taxon>Flavobacteriales</taxon>
        <taxon>Flavobacteriaceae</taxon>
        <taxon>Flavobacterium</taxon>
    </lineage>
</organism>
<dbReference type="InterPro" id="IPR029058">
    <property type="entry name" value="AB_hydrolase_fold"/>
</dbReference>
<dbReference type="InterPro" id="IPR001031">
    <property type="entry name" value="Thioesterase"/>
</dbReference>
<sequence>DRKALLEYKSNNKNSTKQEYTAPRTEAEKLVADIWKESLNIEQIDIFSNFFELGGHSIKAVNVMFKIEKKTGKRIPLSALFQHSTVFEFAKLLNIDSKISSDCLIPIKPKGNKPPLFMVHGAGLNILNFLNVIKYFDEDQPVYGIQGIGPNGYDNWYESIEAMAAHYVDAITKINPKGPYALAGFSFGGIVAFEMTRQLKEQGKTVSLSALLDTYVDSSYYYPTVQQKKIIRYLDRTRRRFDFLLEMLMSWKAFKKRINAKKEYLLKTHFDQNNTMTEQEVLALEEFIVADSMVSKITDLYHLVPQNFEVDLFRAKDDTNHKLDPTHLGWKKAALKGVRIHNIPGDHLDIVEPPNDKILARMLQDILDQRHANV</sequence>
<dbReference type="SUPFAM" id="SSF53474">
    <property type="entry name" value="alpha/beta-Hydrolases"/>
    <property type="match status" value="1"/>
</dbReference>
<dbReference type="PANTHER" id="PTHR45527:SF1">
    <property type="entry name" value="FATTY ACID SYNTHASE"/>
    <property type="match status" value="1"/>
</dbReference>
<comment type="caution">
    <text evidence="5">The sequence shown here is derived from an EMBL/GenBank/DDBJ whole genome shotgun (WGS) entry which is preliminary data.</text>
</comment>
<dbReference type="PROSITE" id="PS50075">
    <property type="entry name" value="CARRIER"/>
    <property type="match status" value="1"/>
</dbReference>
<dbReference type="EMBL" id="SMFK01000014">
    <property type="protein sequence ID" value="TDD94739.1"/>
    <property type="molecule type" value="Genomic_DNA"/>
</dbReference>
<name>A0A4R5C7M9_9FLAO</name>
<evidence type="ECO:0000313" key="6">
    <source>
        <dbReference type="Proteomes" id="UP000295479"/>
    </source>
</evidence>
<dbReference type="Pfam" id="PF00975">
    <property type="entry name" value="Thioesterase"/>
    <property type="match status" value="1"/>
</dbReference>
<evidence type="ECO:0000259" key="4">
    <source>
        <dbReference type="PROSITE" id="PS50075"/>
    </source>
</evidence>
<dbReference type="InterPro" id="IPR036736">
    <property type="entry name" value="ACP-like_sf"/>
</dbReference>